<dbReference type="GO" id="GO:0016301">
    <property type="term" value="F:kinase activity"/>
    <property type="evidence" value="ECO:0007669"/>
    <property type="project" value="UniProtKB-KW"/>
</dbReference>
<dbReference type="InterPro" id="IPR027417">
    <property type="entry name" value="P-loop_NTPase"/>
</dbReference>
<keyword evidence="1" id="KW-0808">Transferase</keyword>
<organism evidence="1 2">
    <name type="scientific">Phycicoccus sonneratiae</name>
    <dbReference type="NCBI Taxonomy" id="2807628"/>
    <lineage>
        <taxon>Bacteria</taxon>
        <taxon>Bacillati</taxon>
        <taxon>Actinomycetota</taxon>
        <taxon>Actinomycetes</taxon>
        <taxon>Micrococcales</taxon>
        <taxon>Intrasporangiaceae</taxon>
        <taxon>Phycicoccus</taxon>
    </lineage>
</organism>
<dbReference type="EMBL" id="JAFDVD010000008">
    <property type="protein sequence ID" value="MBM6400388.1"/>
    <property type="molecule type" value="Genomic_DNA"/>
</dbReference>
<evidence type="ECO:0000313" key="2">
    <source>
        <dbReference type="Proteomes" id="UP001430172"/>
    </source>
</evidence>
<reference evidence="1" key="1">
    <citation type="submission" date="2021-02" db="EMBL/GenBank/DDBJ databases">
        <title>Phycicoccus sp. MQZ13P-5T, whole genome shotgun sequence.</title>
        <authorList>
            <person name="Tuo L."/>
        </authorList>
    </citation>
    <scope>NUCLEOTIDE SEQUENCE</scope>
    <source>
        <strain evidence="1">MQZ13P-5</strain>
    </source>
</reference>
<dbReference type="SUPFAM" id="SSF52540">
    <property type="entry name" value="P-loop containing nucleoside triphosphate hydrolases"/>
    <property type="match status" value="1"/>
</dbReference>
<protein>
    <submittedName>
        <fullName evidence="1">Uridine kinase</fullName>
    </submittedName>
</protein>
<proteinExistence type="predicted"/>
<accession>A0ABS2CKN0</accession>
<dbReference type="Proteomes" id="UP001430172">
    <property type="component" value="Unassembled WGS sequence"/>
</dbReference>
<keyword evidence="1" id="KW-0418">Kinase</keyword>
<dbReference type="Gene3D" id="3.40.50.300">
    <property type="entry name" value="P-loop containing nucleotide triphosphate hydrolases"/>
    <property type="match status" value="1"/>
</dbReference>
<keyword evidence="2" id="KW-1185">Reference proteome</keyword>
<name>A0ABS2CKN0_9MICO</name>
<evidence type="ECO:0000313" key="1">
    <source>
        <dbReference type="EMBL" id="MBM6400388.1"/>
    </source>
</evidence>
<gene>
    <name evidence="1" type="ORF">JQN70_08335</name>
</gene>
<sequence length="243" mass="25962">MTTGRLDAFDPPSPTGRRAEVLGRLADLLLAVRPGERAVVAVDGVDGAGKTVLARELALLLATRREVHRAGVDGFHRPRDQRYARGRTAESFYRDSYDLTALREHLVDPFRAGRPFRPAVHDVGTDAAVDVEAGPAGPEGLLLLDGIFLHRPGPADLWDASVFVDVPFEVSVPRGNARFGPLDAERSDPGSSVNARYVGGQRLYLAEADPATRATWVLDNADLAAPVLTRRGARGGGTPTATG</sequence>
<comment type="caution">
    <text evidence="1">The sequence shown here is derived from an EMBL/GenBank/DDBJ whole genome shotgun (WGS) entry which is preliminary data.</text>
</comment>
<dbReference type="RefSeq" id="WP_204130857.1">
    <property type="nucleotide sequence ID" value="NZ_JAFDVD010000008.1"/>
</dbReference>